<feature type="active site" evidence="11">
    <location>
        <position position="342"/>
    </location>
</feature>
<dbReference type="PROSITE" id="PS01230">
    <property type="entry name" value="TRMA_1"/>
    <property type="match status" value="1"/>
</dbReference>
<dbReference type="PROSITE" id="PS51687">
    <property type="entry name" value="SAM_MT_RNA_M5U"/>
    <property type="match status" value="1"/>
</dbReference>
<keyword evidence="13" id="KW-1185">Reference proteome</keyword>
<sequence length="387" mass="43532">MAVPIMQCAFFDQQLCRSCTHCAVSYSEQVKRKDLALKALFSTQMPQQWLEPVISEETGFRNKAKMVALGAAHAPILGVESMVDGQSTPVSLVQCGLYPQETQTLLTYLQDWIRSSGIPPYNKTKKKGELKYILLTRSEYSGEFMLRFVLRSREALGRVEQNLARLQAQFPTIRVVSVNLQPIHMARLEGEEEIFLTESEYLIEQFNQVPMVIRPKSFFQTNPHVAKQLYAAARDWVREINPSYMWDLFCGVGGFALHCASSTTAVTGIEIEPEAIASAKRSAKTMGITNLDFAALDSAQFSQAQSIAPELVLVNPPRRGLGAELVERLVALSPKHIIYSSCNPQTLITDIQGMVGYLPKKLQWFDMFPHTDHSEVMVLLERQPKSR</sequence>
<keyword evidence="3 10" id="KW-0489">Methyltransferase</keyword>
<keyword evidence="8" id="KW-0411">Iron-sulfur</keyword>
<gene>
    <name evidence="12" type="primary">rumB</name>
    <name evidence="12" type="ORF">CCZ37_14275</name>
</gene>
<keyword evidence="5 10" id="KW-0949">S-adenosyl-L-methionine</keyword>
<name>A0A223N1X0_9VIBR</name>
<dbReference type="InterPro" id="IPR011825">
    <property type="entry name" value="23SrRNA_MeTrfase_RlmC"/>
</dbReference>
<dbReference type="NCBIfam" id="TIGR00479">
    <property type="entry name" value="rumA"/>
    <property type="match status" value="1"/>
</dbReference>
<dbReference type="Pfam" id="PF05958">
    <property type="entry name" value="tRNA_U5-meth_tr"/>
    <property type="match status" value="1"/>
</dbReference>
<evidence type="ECO:0000256" key="5">
    <source>
        <dbReference type="ARBA" id="ARBA00022691"/>
    </source>
</evidence>
<protein>
    <recommendedName>
        <fullName evidence="9">23S rRNA (uracil(747)-C(5))-methyltransferase RlmC</fullName>
        <ecNumber evidence="9">2.1.1.189</ecNumber>
    </recommendedName>
</protein>
<dbReference type="GO" id="GO:0070475">
    <property type="term" value="P:rRNA base methylation"/>
    <property type="evidence" value="ECO:0007669"/>
    <property type="project" value="TreeGrafter"/>
</dbReference>
<keyword evidence="4 10" id="KW-0808">Transferase</keyword>
<evidence type="ECO:0000256" key="1">
    <source>
        <dbReference type="ARBA" id="ARBA00022485"/>
    </source>
</evidence>
<evidence type="ECO:0000256" key="8">
    <source>
        <dbReference type="ARBA" id="ARBA00023014"/>
    </source>
</evidence>
<evidence type="ECO:0000256" key="11">
    <source>
        <dbReference type="PROSITE-ProRule" id="PRU10015"/>
    </source>
</evidence>
<dbReference type="GO" id="GO:0046872">
    <property type="term" value="F:metal ion binding"/>
    <property type="evidence" value="ECO:0007669"/>
    <property type="project" value="UniProtKB-KW"/>
</dbReference>
<keyword evidence="2" id="KW-0698">rRNA processing</keyword>
<dbReference type="KEGG" id="vqi:CCZ37_14275"/>
<proteinExistence type="inferred from homology"/>
<feature type="binding site" evidence="10">
    <location>
        <position position="315"/>
    </location>
    <ligand>
        <name>S-adenosyl-L-methionine</name>
        <dbReference type="ChEBI" id="CHEBI:59789"/>
    </ligand>
</feature>
<reference evidence="12 13" key="1">
    <citation type="submission" date="2017-08" db="EMBL/GenBank/DDBJ databases">
        <title>The Vibrio qinghaiensis sp.-Q67 is a luminous bacteria isolated firstly from Qinghai lake, Qinghai province, China, which has been proved to be very sensitive to detect environmental and food pollutants. Therefore, complete genome analysis of V. qinghaiensis sp.-Q67 highlights the potential application of this strain on detection of hazards in the contaminated environments.</title>
        <authorList>
            <person name="Gong L."/>
        </authorList>
    </citation>
    <scope>NUCLEOTIDE SEQUENCE [LARGE SCALE GENOMIC DNA]</scope>
    <source>
        <strain evidence="12 13">Q67</strain>
    </source>
</reference>
<evidence type="ECO:0000256" key="10">
    <source>
        <dbReference type="PROSITE-ProRule" id="PRU01024"/>
    </source>
</evidence>
<dbReference type="GO" id="GO:0070041">
    <property type="term" value="F:rRNA (uridine-C5-)-methyltransferase activity"/>
    <property type="evidence" value="ECO:0007669"/>
    <property type="project" value="TreeGrafter"/>
</dbReference>
<evidence type="ECO:0000313" key="13">
    <source>
        <dbReference type="Proteomes" id="UP000215148"/>
    </source>
</evidence>
<keyword evidence="6" id="KW-0479">Metal-binding</keyword>
<dbReference type="GO" id="GO:0051539">
    <property type="term" value="F:4 iron, 4 sulfur cluster binding"/>
    <property type="evidence" value="ECO:0007669"/>
    <property type="project" value="UniProtKB-KW"/>
</dbReference>
<dbReference type="Proteomes" id="UP000215148">
    <property type="component" value="Chromosome 2"/>
</dbReference>
<keyword evidence="7" id="KW-0408">Iron</keyword>
<dbReference type="CDD" id="cd02440">
    <property type="entry name" value="AdoMet_MTases"/>
    <property type="match status" value="1"/>
</dbReference>
<dbReference type="EC" id="2.1.1.189" evidence="9"/>
<evidence type="ECO:0000256" key="2">
    <source>
        <dbReference type="ARBA" id="ARBA00022552"/>
    </source>
</evidence>
<evidence type="ECO:0000256" key="4">
    <source>
        <dbReference type="ARBA" id="ARBA00022679"/>
    </source>
</evidence>
<feature type="binding site" evidence="10">
    <location>
        <position position="270"/>
    </location>
    <ligand>
        <name>S-adenosyl-L-methionine</name>
        <dbReference type="ChEBI" id="CHEBI:59789"/>
    </ligand>
</feature>
<feature type="binding site" evidence="10">
    <location>
        <position position="249"/>
    </location>
    <ligand>
        <name>S-adenosyl-L-methionine</name>
        <dbReference type="ChEBI" id="CHEBI:59789"/>
    </ligand>
</feature>
<dbReference type="SUPFAM" id="SSF53335">
    <property type="entry name" value="S-adenosyl-L-methionine-dependent methyltransferases"/>
    <property type="match status" value="1"/>
</dbReference>
<evidence type="ECO:0000256" key="6">
    <source>
        <dbReference type="ARBA" id="ARBA00022723"/>
    </source>
</evidence>
<dbReference type="AlphaFoldDB" id="A0A223N1X0"/>
<feature type="binding site" evidence="10">
    <location>
        <position position="220"/>
    </location>
    <ligand>
        <name>S-adenosyl-L-methionine</name>
        <dbReference type="ChEBI" id="CHEBI:59789"/>
    </ligand>
</feature>
<dbReference type="PANTHER" id="PTHR11061">
    <property type="entry name" value="RNA M5U METHYLTRANSFERASE"/>
    <property type="match status" value="1"/>
</dbReference>
<dbReference type="InterPro" id="IPR029063">
    <property type="entry name" value="SAM-dependent_MTases_sf"/>
</dbReference>
<dbReference type="InterPro" id="IPR010280">
    <property type="entry name" value="U5_MeTrfase_fam"/>
</dbReference>
<organism evidence="12 13">
    <name type="scientific">Vibrio qinghaiensis</name>
    <dbReference type="NCBI Taxonomy" id="2025808"/>
    <lineage>
        <taxon>Bacteria</taxon>
        <taxon>Pseudomonadati</taxon>
        <taxon>Pseudomonadota</taxon>
        <taxon>Gammaproteobacteria</taxon>
        <taxon>Vibrionales</taxon>
        <taxon>Vibrionaceae</taxon>
        <taxon>Vibrio</taxon>
    </lineage>
</organism>
<evidence type="ECO:0000256" key="7">
    <source>
        <dbReference type="ARBA" id="ARBA00023004"/>
    </source>
</evidence>
<comment type="similarity">
    <text evidence="10">Belongs to the class I-like SAM-binding methyltransferase superfamily. RNA M5U methyltransferase family.</text>
</comment>
<dbReference type="NCBIfam" id="TIGR02085">
    <property type="entry name" value="meth_trns_rumB"/>
    <property type="match status" value="1"/>
</dbReference>
<dbReference type="InterPro" id="IPR030390">
    <property type="entry name" value="MeTrfase_TrmA_AS"/>
</dbReference>
<feature type="active site" description="Nucleophile" evidence="10">
    <location>
        <position position="342"/>
    </location>
</feature>
<evidence type="ECO:0000256" key="3">
    <source>
        <dbReference type="ARBA" id="ARBA00022603"/>
    </source>
</evidence>
<dbReference type="Gene3D" id="3.40.50.150">
    <property type="entry name" value="Vaccinia Virus protein VP39"/>
    <property type="match status" value="1"/>
</dbReference>
<evidence type="ECO:0000313" key="12">
    <source>
        <dbReference type="EMBL" id="ASU23758.1"/>
    </source>
</evidence>
<evidence type="ECO:0000256" key="9">
    <source>
        <dbReference type="NCBIfam" id="TIGR02085"/>
    </source>
</evidence>
<dbReference type="Gene3D" id="2.40.50.1070">
    <property type="match status" value="1"/>
</dbReference>
<keyword evidence="1" id="KW-0004">4Fe-4S</keyword>
<dbReference type="PANTHER" id="PTHR11061:SF30">
    <property type="entry name" value="TRNA (URACIL(54)-C(5))-METHYLTRANSFERASE"/>
    <property type="match status" value="1"/>
</dbReference>
<accession>A0A223N1X0</accession>
<dbReference type="EMBL" id="CP022742">
    <property type="protein sequence ID" value="ASU23758.1"/>
    <property type="molecule type" value="Genomic_DNA"/>
</dbReference>